<name>A0A180G737_PUCT1</name>
<reference evidence="11 12" key="3">
    <citation type="journal article" date="2017" name="G3 (Bethesda)">
        <title>Comparative analysis highlights variable genome content of wheat rusts and divergence of the mating loci.</title>
        <authorList>
            <person name="Cuomo C.A."/>
            <person name="Bakkeren G."/>
            <person name="Khalil H.B."/>
            <person name="Panwar V."/>
            <person name="Joly D."/>
            <person name="Linning R."/>
            <person name="Sakthikumar S."/>
            <person name="Song X."/>
            <person name="Adiconis X."/>
            <person name="Fan L."/>
            <person name="Goldberg J.M."/>
            <person name="Levin J.Z."/>
            <person name="Young S."/>
            <person name="Zeng Q."/>
            <person name="Anikster Y."/>
            <person name="Bruce M."/>
            <person name="Wang M."/>
            <person name="Yin C."/>
            <person name="McCallum B."/>
            <person name="Szabo L.J."/>
            <person name="Hulbert S."/>
            <person name="Chen X."/>
            <person name="Fellers J.P."/>
        </authorList>
    </citation>
    <scope>NUCLEOTIDE SEQUENCE</scope>
    <source>
        <strain evidence="12">Isolate 1-1 / race 1 (BBBD)</strain>
        <strain evidence="11">isolate 1-1 / race 1 (BBBD)</strain>
    </source>
</reference>
<protein>
    <recommendedName>
        <fullName evidence="13">Man1/Src1 C-terminal domain-containing protein</fullName>
    </recommendedName>
</protein>
<dbReference type="AlphaFoldDB" id="A0A180G737"/>
<dbReference type="InterPro" id="IPR041885">
    <property type="entry name" value="MAN1_winged_helix_dom"/>
</dbReference>
<evidence type="ECO:0000256" key="7">
    <source>
        <dbReference type="SAM" id="MobiDB-lite"/>
    </source>
</evidence>
<evidence type="ECO:0000256" key="3">
    <source>
        <dbReference type="ARBA" id="ARBA00022692"/>
    </source>
</evidence>
<keyword evidence="3" id="KW-0812">Transmembrane</keyword>
<sequence length="976" mass="108276">MASTNPEPPPDWMLPGFDPNSVKVAELRSILLENNIPHSYTKKADLVSLFDRQVKPMTPKLLKAHLNVKPSAAGIFDMATGRYLTDDDPPVSKTPRKKASSTISIDQESLASNTSKQRTRRSTNRNATDREQSATEADGEATPQVKSVRGRTATTQRNRQRESTLPDSSPEKPPRRTGKRKASEQPLPAEAEIASEVERMAHRINEEEEHSNSSQISSMNITNSSVSPAPIKKRRSELPAQSSANNPTDSNNDDELAISKKNISKPKNRRTTLHEALESGEGQYIDYNPFQSGVEDDKSGSSSKKPRPSKRQSSVKRPSIAPAQLTKSSTTPNIFNATSPTKPNPGSQQIPVLPTQVSPTLHTAPTFLPKSTTTANVYSLHQTPARESIRKSAHFPSLPSNRRLTMNHLQDDFDGNSSFDNGNPEHIQQLLAPEENETADVAILSRSRHPAGHHEAPSPEQMQGSRGVNREPPYQTIPASVSSRRQSQLPPRTPYSQTITHSASNLQYQTPIPRPHIQRVRLDELVHTPAEKRLKITKPFRRTIPKRNGLFAGPTQAISFLLRLGCLGLMFGAVKWYLGQVERLGYCDTGMKSNAMTRDQRIENFLELGETVSSDELETFSGAFRVKLGQAFEAASAFGLLPDCQSCPPHAICERGRIVRCEPDFVQTHSDWEKAVHSWMPMFKGPKCLPDTAKLVKIVETANQLNQILRKQRGKVLCGMGMRASDEEEEMSVKIKVYGLEEKEVKELILPSSGDKSASSPGLTSSSDEEILELAIKDLEKSAQIVREDGWLATRDFKQLDMGLKCRLKLGLLKTLKKFKLILLSILLALAGWVYLKLEFSRIGQEKQKVRELVELALTKLRDESWIHHTNPALSPQPPTLASAQLRDLILSYDHSPVNRQKLWKKVEKIVEGNSNVRTKVSEIRGESIKVWEWIGSYKGNLNLNTHLPGSTGNPSGGGNSSHQFNGSPDASTTPS</sequence>
<dbReference type="PANTHER" id="PTHR47808:SF2">
    <property type="entry name" value="LEM DOMAIN-CONTAINING PROTEIN 2"/>
    <property type="match status" value="1"/>
</dbReference>
<dbReference type="VEuPathDB" id="FungiDB:PTTG_04065"/>
<evidence type="ECO:0000259" key="8">
    <source>
        <dbReference type="Pfam" id="PF09402"/>
    </source>
</evidence>
<keyword evidence="6" id="KW-0539">Nucleus</keyword>
<keyword evidence="5" id="KW-0472">Membrane</keyword>
<evidence type="ECO:0000313" key="12">
    <source>
        <dbReference type="Proteomes" id="UP000005240"/>
    </source>
</evidence>
<keyword evidence="12" id="KW-1185">Reference proteome</keyword>
<dbReference type="InterPro" id="IPR025856">
    <property type="entry name" value="HeH/LEM_domain"/>
</dbReference>
<dbReference type="STRING" id="630390.A0A180G737"/>
<dbReference type="Gene3D" id="1.10.10.1180">
    <property type="entry name" value="MAN1, winged-helix domain"/>
    <property type="match status" value="1"/>
</dbReference>
<feature type="compositionally biased region" description="Basic and acidic residues" evidence="7">
    <location>
        <begin position="159"/>
        <end position="174"/>
    </location>
</feature>
<reference evidence="11" key="4">
    <citation type="submission" date="2025-05" db="UniProtKB">
        <authorList>
            <consortium name="EnsemblFungi"/>
        </authorList>
    </citation>
    <scope>IDENTIFICATION</scope>
    <source>
        <strain evidence="11">isolate 1-1 / race 1 (BBBD)</strain>
    </source>
</reference>
<dbReference type="InterPro" id="IPR018996">
    <property type="entry name" value="Man1/Src1-like_C"/>
</dbReference>
<dbReference type="GO" id="GO:0005637">
    <property type="term" value="C:nuclear inner membrane"/>
    <property type="evidence" value="ECO:0007669"/>
    <property type="project" value="UniProtKB-SubCell"/>
</dbReference>
<dbReference type="GO" id="GO:0005783">
    <property type="term" value="C:endoplasmic reticulum"/>
    <property type="evidence" value="ECO:0007669"/>
    <property type="project" value="TreeGrafter"/>
</dbReference>
<feature type="compositionally biased region" description="Polar residues" evidence="7">
    <location>
        <begin position="100"/>
        <end position="116"/>
    </location>
</feature>
<evidence type="ECO:0000313" key="10">
    <source>
        <dbReference type="EMBL" id="OAV88430.1"/>
    </source>
</evidence>
<dbReference type="Pfam" id="PF12949">
    <property type="entry name" value="HeH"/>
    <property type="match status" value="1"/>
</dbReference>
<dbReference type="GO" id="GO:0003682">
    <property type="term" value="F:chromatin binding"/>
    <property type="evidence" value="ECO:0007669"/>
    <property type="project" value="InterPro"/>
</dbReference>
<evidence type="ECO:0000256" key="5">
    <source>
        <dbReference type="ARBA" id="ARBA00023136"/>
    </source>
</evidence>
<dbReference type="Pfam" id="PF09402">
    <property type="entry name" value="MSC"/>
    <property type="match status" value="1"/>
</dbReference>
<evidence type="ECO:0000256" key="4">
    <source>
        <dbReference type="ARBA" id="ARBA00022989"/>
    </source>
</evidence>
<dbReference type="OrthoDB" id="5376590at2759"/>
<feature type="domain" description="Man1/Src1-like C-terminal" evidence="8">
    <location>
        <begin position="569"/>
        <end position="937"/>
    </location>
</feature>
<organism evidence="10">
    <name type="scientific">Puccinia triticina (isolate 1-1 / race 1 (BBBD))</name>
    <name type="common">Brown leaf rust fungus</name>
    <dbReference type="NCBI Taxonomy" id="630390"/>
    <lineage>
        <taxon>Eukaryota</taxon>
        <taxon>Fungi</taxon>
        <taxon>Dikarya</taxon>
        <taxon>Basidiomycota</taxon>
        <taxon>Pucciniomycotina</taxon>
        <taxon>Pucciniomycetes</taxon>
        <taxon>Pucciniales</taxon>
        <taxon>Pucciniaceae</taxon>
        <taxon>Puccinia</taxon>
    </lineage>
</organism>
<evidence type="ECO:0000256" key="6">
    <source>
        <dbReference type="ARBA" id="ARBA00023242"/>
    </source>
</evidence>
<feature type="region of interest" description="Disordered" evidence="7">
    <location>
        <begin position="205"/>
        <end position="353"/>
    </location>
</feature>
<feature type="compositionally biased region" description="Polar residues" evidence="7">
    <location>
        <begin position="477"/>
        <end position="496"/>
    </location>
</feature>
<keyword evidence="2" id="KW-0597">Phosphoprotein</keyword>
<dbReference type="GO" id="GO:0034399">
    <property type="term" value="C:nuclear periphery"/>
    <property type="evidence" value="ECO:0007669"/>
    <property type="project" value="TreeGrafter"/>
</dbReference>
<keyword evidence="4" id="KW-1133">Transmembrane helix</keyword>
<accession>A0A180G737</accession>
<evidence type="ECO:0000313" key="11">
    <source>
        <dbReference type="EnsemblFungi" id="PTTG_04065-t43_1-p1"/>
    </source>
</evidence>
<reference evidence="10" key="1">
    <citation type="submission" date="2009-11" db="EMBL/GenBank/DDBJ databases">
        <authorList>
            <consortium name="The Broad Institute Genome Sequencing Platform"/>
            <person name="Ward D."/>
            <person name="Feldgarden M."/>
            <person name="Earl A."/>
            <person name="Young S.K."/>
            <person name="Zeng Q."/>
            <person name="Koehrsen M."/>
            <person name="Alvarado L."/>
            <person name="Berlin A."/>
            <person name="Bochicchio J."/>
            <person name="Borenstein D."/>
            <person name="Chapman S.B."/>
            <person name="Chen Z."/>
            <person name="Engels R."/>
            <person name="Freedman E."/>
            <person name="Gellesch M."/>
            <person name="Goldberg J."/>
            <person name="Griggs A."/>
            <person name="Gujja S."/>
            <person name="Heilman E."/>
            <person name="Heiman D."/>
            <person name="Hepburn T."/>
            <person name="Howarth C."/>
            <person name="Jen D."/>
            <person name="Larson L."/>
            <person name="Lewis B."/>
            <person name="Mehta T."/>
            <person name="Park D."/>
            <person name="Pearson M."/>
            <person name="Roberts A."/>
            <person name="Saif S."/>
            <person name="Shea T."/>
            <person name="Shenoy N."/>
            <person name="Sisk P."/>
            <person name="Stolte C."/>
            <person name="Sykes S."/>
            <person name="Thomson T."/>
            <person name="Walk T."/>
            <person name="White J."/>
            <person name="Yandava C."/>
            <person name="Izard J."/>
            <person name="Baranova O.V."/>
            <person name="Blanton J.M."/>
            <person name="Tanner A.C."/>
            <person name="Dewhirst F.E."/>
            <person name="Haas B."/>
            <person name="Nusbaum C."/>
            <person name="Birren B."/>
        </authorList>
    </citation>
    <scope>NUCLEOTIDE SEQUENCE [LARGE SCALE GENOMIC DNA]</scope>
    <source>
        <strain evidence="10">1-1 BBBD Race 1</strain>
    </source>
</reference>
<reference evidence="10" key="2">
    <citation type="submission" date="2016-05" db="EMBL/GenBank/DDBJ databases">
        <title>Comparative analysis highlights variable genome content of wheat rusts and divergence of the mating loci.</title>
        <authorList>
            <person name="Cuomo C.A."/>
            <person name="Bakkeren G."/>
            <person name="Szabo L."/>
            <person name="Khalil H."/>
            <person name="Joly D."/>
            <person name="Goldberg J."/>
            <person name="Young S."/>
            <person name="Zeng Q."/>
            <person name="Fellers J."/>
        </authorList>
    </citation>
    <scope>NUCLEOTIDE SEQUENCE [LARGE SCALE GENOMIC DNA]</scope>
    <source>
        <strain evidence="10">1-1 BBBD Race 1</strain>
    </source>
</reference>
<feature type="compositionally biased region" description="Polar residues" evidence="7">
    <location>
        <begin position="963"/>
        <end position="976"/>
    </location>
</feature>
<dbReference type="InterPro" id="IPR044780">
    <property type="entry name" value="Heh2/Src1"/>
</dbReference>
<dbReference type="Proteomes" id="UP000005240">
    <property type="component" value="Unassembled WGS sequence"/>
</dbReference>
<feature type="compositionally biased region" description="Polar residues" evidence="7">
    <location>
        <begin position="239"/>
        <end position="250"/>
    </location>
</feature>
<feature type="compositionally biased region" description="Polar residues" evidence="7">
    <location>
        <begin position="212"/>
        <end position="227"/>
    </location>
</feature>
<feature type="compositionally biased region" description="Basic residues" evidence="7">
    <location>
        <begin position="262"/>
        <end position="271"/>
    </location>
</feature>
<comment type="subcellular location">
    <subcellularLocation>
        <location evidence="1">Nucleus inner membrane</location>
    </subcellularLocation>
</comment>
<dbReference type="EMBL" id="ADAS02000177">
    <property type="protein sequence ID" value="OAV88430.1"/>
    <property type="molecule type" value="Genomic_DNA"/>
</dbReference>
<dbReference type="EnsemblFungi" id="PTTG_04065-t43_1">
    <property type="protein sequence ID" value="PTTG_04065-t43_1-p1"/>
    <property type="gene ID" value="PTTG_04065"/>
</dbReference>
<feature type="region of interest" description="Disordered" evidence="7">
    <location>
        <begin position="81"/>
        <end position="190"/>
    </location>
</feature>
<feature type="region of interest" description="Disordered" evidence="7">
    <location>
        <begin position="946"/>
        <end position="976"/>
    </location>
</feature>
<feature type="domain" description="HeH/LEM" evidence="9">
    <location>
        <begin position="19"/>
        <end position="51"/>
    </location>
</feature>
<dbReference type="PANTHER" id="PTHR47808">
    <property type="entry name" value="INNER NUCLEAR MEMBRANE PROTEIN HEH2-RELATED"/>
    <property type="match status" value="1"/>
</dbReference>
<feature type="compositionally biased region" description="Basic residues" evidence="7">
    <location>
        <begin position="304"/>
        <end position="314"/>
    </location>
</feature>
<gene>
    <name evidence="10" type="ORF">PTTG_04065</name>
</gene>
<feature type="compositionally biased region" description="Polar residues" evidence="7">
    <location>
        <begin position="325"/>
        <end position="353"/>
    </location>
</feature>
<feature type="region of interest" description="Disordered" evidence="7">
    <location>
        <begin position="448"/>
        <end position="496"/>
    </location>
</feature>
<evidence type="ECO:0000259" key="9">
    <source>
        <dbReference type="Pfam" id="PF12949"/>
    </source>
</evidence>
<evidence type="ECO:0000256" key="2">
    <source>
        <dbReference type="ARBA" id="ARBA00022553"/>
    </source>
</evidence>
<dbReference type="CDD" id="cd12935">
    <property type="entry name" value="LEM_like"/>
    <property type="match status" value="1"/>
</dbReference>
<proteinExistence type="predicted"/>
<evidence type="ECO:0008006" key="13">
    <source>
        <dbReference type="Google" id="ProtNLM"/>
    </source>
</evidence>
<evidence type="ECO:0000256" key="1">
    <source>
        <dbReference type="ARBA" id="ARBA00004540"/>
    </source>
</evidence>
<dbReference type="GO" id="GO:0071763">
    <property type="term" value="P:nuclear membrane organization"/>
    <property type="evidence" value="ECO:0007669"/>
    <property type="project" value="TreeGrafter"/>
</dbReference>